<gene>
    <name evidence="9" type="ORF">SYK_34530</name>
</gene>
<keyword evidence="4 6" id="KW-0472">Membrane</keyword>
<evidence type="ECO:0000259" key="7">
    <source>
        <dbReference type="Pfam" id="PF04893"/>
    </source>
</evidence>
<feature type="compositionally biased region" description="Polar residues" evidence="5">
    <location>
        <begin position="107"/>
        <end position="127"/>
    </location>
</feature>
<organism evidence="9 10">
    <name type="scientific">Pseudodesulfovibrio nedwellii</name>
    <dbReference type="NCBI Taxonomy" id="2973072"/>
    <lineage>
        <taxon>Bacteria</taxon>
        <taxon>Pseudomonadati</taxon>
        <taxon>Thermodesulfobacteriota</taxon>
        <taxon>Desulfovibrionia</taxon>
        <taxon>Desulfovibrionales</taxon>
        <taxon>Desulfovibrionaceae</taxon>
    </lineage>
</organism>
<sequence>MQIICPECKFAREVDESKIPPRSQVATCPKCQTKFKFREIPEQEFVIEEPEAPAPEPIVTSQEQAKSPEPETSERTFPDLPTPGEKPKEDLWKQLDAMAPPEPKATPQHNSDTSNEPTSTEPYTHQNGPEPVDGWNGEFNADFPEPLDEPKIIYPSGQTPQTDEQQPVDGWNGEFSEDFPDPMQTESDENETPEASMEVPPPFEQLDRYGFFGGLFMTIKLALFSPRLFFSVMPVGGGLSKPLTFAILVAMIQALAQFAWGVAGLTPSIDITSNGLEVVAYNTTNGLFELLVTPAFAAMSIYFITGFYHLILKLFRAGNKGFEGSFRAVAYAYAPMITGIIPLVTLEVVSVWMLLNAIWGLVLTAIGLKYIHKISYFIIIPVILMPLLIGMILAVIGMQGQMPTM</sequence>
<evidence type="ECO:0000256" key="4">
    <source>
        <dbReference type="ARBA" id="ARBA00023136"/>
    </source>
</evidence>
<feature type="region of interest" description="Disordered" evidence="5">
    <location>
        <begin position="43"/>
        <end position="200"/>
    </location>
</feature>
<comment type="subcellular location">
    <subcellularLocation>
        <location evidence="1">Membrane</location>
        <topology evidence="1">Multi-pass membrane protein</topology>
    </subcellularLocation>
</comment>
<evidence type="ECO:0000256" key="1">
    <source>
        <dbReference type="ARBA" id="ARBA00004141"/>
    </source>
</evidence>
<keyword evidence="3 6" id="KW-1133">Transmembrane helix</keyword>
<name>A0ABN6SA48_9BACT</name>
<reference evidence="9 10" key="1">
    <citation type="submission" date="2022-08" db="EMBL/GenBank/DDBJ databases">
        <title>Genome Sequence of the sulphate-reducing bacterium, Pseudodesulfovibrio sp. SYK.</title>
        <authorList>
            <person name="Kondo R."/>
            <person name="Kataoka T."/>
        </authorList>
    </citation>
    <scope>NUCLEOTIDE SEQUENCE [LARGE SCALE GENOMIC DNA]</scope>
    <source>
        <strain evidence="9 10">SYK</strain>
    </source>
</reference>
<feature type="domain" description="Yip1" evidence="7">
    <location>
        <begin position="222"/>
        <end position="395"/>
    </location>
</feature>
<feature type="transmembrane region" description="Helical" evidence="6">
    <location>
        <begin position="209"/>
        <end position="230"/>
    </location>
</feature>
<feature type="compositionally biased region" description="Polar residues" evidence="5">
    <location>
        <begin position="156"/>
        <end position="165"/>
    </location>
</feature>
<evidence type="ECO:0000256" key="6">
    <source>
        <dbReference type="SAM" id="Phobius"/>
    </source>
</evidence>
<feature type="compositionally biased region" description="Basic and acidic residues" evidence="5">
    <location>
        <begin position="66"/>
        <end position="77"/>
    </location>
</feature>
<keyword evidence="2 6" id="KW-0812">Transmembrane</keyword>
<dbReference type="InterPro" id="IPR011723">
    <property type="entry name" value="Znf/thioredoxin_put"/>
</dbReference>
<feature type="compositionally biased region" description="Acidic residues" evidence="5">
    <location>
        <begin position="175"/>
        <end position="192"/>
    </location>
</feature>
<evidence type="ECO:0000259" key="8">
    <source>
        <dbReference type="Pfam" id="PF13717"/>
    </source>
</evidence>
<keyword evidence="10" id="KW-1185">Reference proteome</keyword>
<dbReference type="Pfam" id="PF04893">
    <property type="entry name" value="Yip1"/>
    <property type="match status" value="1"/>
</dbReference>
<evidence type="ECO:0008006" key="11">
    <source>
        <dbReference type="Google" id="ProtNLM"/>
    </source>
</evidence>
<feature type="transmembrane region" description="Helical" evidence="6">
    <location>
        <begin position="324"/>
        <end position="344"/>
    </location>
</feature>
<evidence type="ECO:0000256" key="5">
    <source>
        <dbReference type="SAM" id="MobiDB-lite"/>
    </source>
</evidence>
<feature type="transmembrane region" description="Helical" evidence="6">
    <location>
        <begin position="350"/>
        <end position="368"/>
    </location>
</feature>
<dbReference type="Pfam" id="PF13717">
    <property type="entry name" value="Zn_ribbon_4"/>
    <property type="match status" value="1"/>
</dbReference>
<dbReference type="InterPro" id="IPR006977">
    <property type="entry name" value="Yip1_dom"/>
</dbReference>
<dbReference type="EMBL" id="AP026709">
    <property type="protein sequence ID" value="BDQ39093.1"/>
    <property type="molecule type" value="Genomic_DNA"/>
</dbReference>
<dbReference type="Proteomes" id="UP001317742">
    <property type="component" value="Chromosome"/>
</dbReference>
<evidence type="ECO:0000256" key="3">
    <source>
        <dbReference type="ARBA" id="ARBA00022989"/>
    </source>
</evidence>
<feature type="transmembrane region" description="Helical" evidence="6">
    <location>
        <begin position="242"/>
        <end position="263"/>
    </location>
</feature>
<dbReference type="RefSeq" id="WP_281761567.1">
    <property type="nucleotide sequence ID" value="NZ_AP026709.1"/>
</dbReference>
<dbReference type="NCBIfam" id="TIGR02098">
    <property type="entry name" value="MJ0042_CXXC"/>
    <property type="match status" value="1"/>
</dbReference>
<evidence type="ECO:0000256" key="2">
    <source>
        <dbReference type="ARBA" id="ARBA00022692"/>
    </source>
</evidence>
<evidence type="ECO:0000313" key="9">
    <source>
        <dbReference type="EMBL" id="BDQ39093.1"/>
    </source>
</evidence>
<feature type="transmembrane region" description="Helical" evidence="6">
    <location>
        <begin position="291"/>
        <end position="312"/>
    </location>
</feature>
<feature type="domain" description="Zinc finger/thioredoxin putative" evidence="8">
    <location>
        <begin position="1"/>
        <end position="36"/>
    </location>
</feature>
<proteinExistence type="predicted"/>
<accession>A0ABN6SA48</accession>
<protein>
    <recommendedName>
        <fullName evidence="11">Yip1 domain-containing protein</fullName>
    </recommendedName>
</protein>
<feature type="transmembrane region" description="Helical" evidence="6">
    <location>
        <begin position="375"/>
        <end position="396"/>
    </location>
</feature>
<evidence type="ECO:0000313" key="10">
    <source>
        <dbReference type="Proteomes" id="UP001317742"/>
    </source>
</evidence>